<comment type="caution">
    <text evidence="2">The sequence shown here is derived from an EMBL/GenBank/DDBJ whole genome shotgun (WGS) entry which is preliminary data.</text>
</comment>
<accession>A0A9P7FBR8</accession>
<dbReference type="GeneID" id="64695779"/>
<feature type="compositionally biased region" description="Polar residues" evidence="1">
    <location>
        <begin position="104"/>
        <end position="123"/>
    </location>
</feature>
<dbReference type="AlphaFoldDB" id="A0A9P7FBR8"/>
<proteinExistence type="predicted"/>
<protein>
    <submittedName>
        <fullName evidence="2">Uncharacterized protein</fullName>
    </submittedName>
</protein>
<feature type="region of interest" description="Disordered" evidence="1">
    <location>
        <begin position="455"/>
        <end position="476"/>
    </location>
</feature>
<organism evidence="2 3">
    <name type="scientific">Suillus discolor</name>
    <dbReference type="NCBI Taxonomy" id="1912936"/>
    <lineage>
        <taxon>Eukaryota</taxon>
        <taxon>Fungi</taxon>
        <taxon>Dikarya</taxon>
        <taxon>Basidiomycota</taxon>
        <taxon>Agaricomycotina</taxon>
        <taxon>Agaricomycetes</taxon>
        <taxon>Agaricomycetidae</taxon>
        <taxon>Boletales</taxon>
        <taxon>Suillineae</taxon>
        <taxon>Suillaceae</taxon>
        <taxon>Suillus</taxon>
    </lineage>
</organism>
<dbReference type="RefSeq" id="XP_041295126.1">
    <property type="nucleotide sequence ID" value="XM_041433520.1"/>
</dbReference>
<evidence type="ECO:0000256" key="1">
    <source>
        <dbReference type="SAM" id="MobiDB-lite"/>
    </source>
</evidence>
<evidence type="ECO:0000313" key="2">
    <source>
        <dbReference type="EMBL" id="KAG2112069.1"/>
    </source>
</evidence>
<name>A0A9P7FBR8_9AGAM</name>
<gene>
    <name evidence="2" type="ORF">F5147DRAFT_651167</name>
</gene>
<keyword evidence="3" id="KW-1185">Reference proteome</keyword>
<sequence>MEEILTKAKTHFVRWMEPELGDAASESNGSESCWVMVHMSGDDSDNEEVCAYPVCRTQKEGTHKKSEVFDGVYPMMGRDAWEAMKKEQRQRYELWRDRQYAPVSRSQPPKTSNELPTLRKSNPTLPPKPTVPEGREFKIAKPRKINESGGQREYTFKMREKLMPVPNIEEEVWYDAQDVVIIMEDDTLTKRKTKELVRKLGKDDTKDTPKERTKNLLMESAQSEILGVFKELARLLAESIKPPMSRKDVHLVYDSVKKNKSEAEGFWITGIAKARMKEASIEFPIRIHGNSLKVVIDTRSQLNIVSEQMYEKFIKLLINQSKTLVLHDTNGGKGLLKGLISQVPISIESVLTIAEIYNLGIARIEDRLKKEDITDLRRKLPQASPASSPSILTLTPPNSLAHFISKIESIGDVNTGLADEWVELPKVHFANGTNAYTVKATDNEDDDADVLDDDALASDNESNSSDCSSFAAEDEDNTTISKHTTAMEQLAHLAHDLANPLSHRIMPKLVPALKFSCTLETLEEQDESMDFVPSLLPTNSNMTHYLSVVTMTVHLSSVLLEPASTCPMRWLRREHASFNSTETFQLADTIDDLLTLSLPDEDTIHKLLQNYSLDDLCGTGVMANTSLNYLLHITESQHELCFNMKREDRNQSDKPMSPQMQNLETMQLSYGLYVQASDTLEEYKDFGQGSAESYDSATIEESDENMVTIWTDSITDHFEPGDSIWTMTLDGHENEGMFWTPDNPFKYPLASSENANSFTMYKQVDKKVHPVPGVFPQEAQVVR</sequence>
<feature type="region of interest" description="Disordered" evidence="1">
    <location>
        <begin position="100"/>
        <end position="134"/>
    </location>
</feature>
<dbReference type="EMBL" id="JABBWM010000016">
    <property type="protein sequence ID" value="KAG2112069.1"/>
    <property type="molecule type" value="Genomic_DNA"/>
</dbReference>
<reference evidence="2" key="1">
    <citation type="journal article" date="2020" name="New Phytol.">
        <title>Comparative genomics reveals dynamic genome evolution in host specialist ectomycorrhizal fungi.</title>
        <authorList>
            <person name="Lofgren L.A."/>
            <person name="Nguyen N.H."/>
            <person name="Vilgalys R."/>
            <person name="Ruytinx J."/>
            <person name="Liao H.L."/>
            <person name="Branco S."/>
            <person name="Kuo A."/>
            <person name="LaButti K."/>
            <person name="Lipzen A."/>
            <person name="Andreopoulos W."/>
            <person name="Pangilinan J."/>
            <person name="Riley R."/>
            <person name="Hundley H."/>
            <person name="Na H."/>
            <person name="Barry K."/>
            <person name="Grigoriev I.V."/>
            <person name="Stajich J.E."/>
            <person name="Kennedy P.G."/>
        </authorList>
    </citation>
    <scope>NUCLEOTIDE SEQUENCE</scope>
    <source>
        <strain evidence="2">FC423</strain>
    </source>
</reference>
<dbReference type="Proteomes" id="UP000823399">
    <property type="component" value="Unassembled WGS sequence"/>
</dbReference>
<feature type="compositionally biased region" description="Low complexity" evidence="1">
    <location>
        <begin position="457"/>
        <end position="469"/>
    </location>
</feature>
<evidence type="ECO:0000313" key="3">
    <source>
        <dbReference type="Proteomes" id="UP000823399"/>
    </source>
</evidence>
<dbReference type="OrthoDB" id="10502101at2759"/>